<evidence type="ECO:0000256" key="2">
    <source>
        <dbReference type="RuleBase" id="RU003476"/>
    </source>
</evidence>
<protein>
    <submittedName>
        <fullName evidence="4">DNA mismatch repair protein MutT</fullName>
    </submittedName>
</protein>
<organism evidence="4 5">
    <name type="scientific">Sorangium cellulosum</name>
    <name type="common">Polyangium cellulosum</name>
    <dbReference type="NCBI Taxonomy" id="56"/>
    <lineage>
        <taxon>Bacteria</taxon>
        <taxon>Pseudomonadati</taxon>
        <taxon>Myxococcota</taxon>
        <taxon>Polyangia</taxon>
        <taxon>Polyangiales</taxon>
        <taxon>Polyangiaceae</taxon>
        <taxon>Sorangium</taxon>
    </lineage>
</organism>
<dbReference type="RefSeq" id="WP_129574176.1">
    <property type="nucleotide sequence ID" value="NZ_CP012672.1"/>
</dbReference>
<feature type="domain" description="Nudix hydrolase" evidence="3">
    <location>
        <begin position="11"/>
        <end position="146"/>
    </location>
</feature>
<evidence type="ECO:0000313" key="5">
    <source>
        <dbReference type="Proteomes" id="UP000295497"/>
    </source>
</evidence>
<dbReference type="Pfam" id="PF00293">
    <property type="entry name" value="NUDIX"/>
    <property type="match status" value="1"/>
</dbReference>
<gene>
    <name evidence="4" type="primary">mutT</name>
    <name evidence="4" type="ORF">SOCE836_022280</name>
</gene>
<reference evidence="4 5" key="1">
    <citation type="submission" date="2015-09" db="EMBL/GenBank/DDBJ databases">
        <title>Sorangium comparison.</title>
        <authorList>
            <person name="Zaburannyi N."/>
            <person name="Bunk B."/>
            <person name="Overmann J."/>
            <person name="Mueller R."/>
        </authorList>
    </citation>
    <scope>NUCLEOTIDE SEQUENCE [LARGE SCALE GENOMIC DNA]</scope>
    <source>
        <strain evidence="4 5">So ce836</strain>
    </source>
</reference>
<dbReference type="InterPro" id="IPR000086">
    <property type="entry name" value="NUDIX_hydrolase_dom"/>
</dbReference>
<dbReference type="AlphaFoldDB" id="A0A4P2QKC0"/>
<dbReference type="Proteomes" id="UP000295497">
    <property type="component" value="Chromosome"/>
</dbReference>
<dbReference type="Gene3D" id="3.90.79.10">
    <property type="entry name" value="Nucleoside Triphosphate Pyrophosphohydrolase"/>
    <property type="match status" value="1"/>
</dbReference>
<comment type="similarity">
    <text evidence="2">Belongs to the Nudix hydrolase family.</text>
</comment>
<evidence type="ECO:0000256" key="1">
    <source>
        <dbReference type="ARBA" id="ARBA00022801"/>
    </source>
</evidence>
<dbReference type="GO" id="GO:0016787">
    <property type="term" value="F:hydrolase activity"/>
    <property type="evidence" value="ECO:0007669"/>
    <property type="project" value="UniProtKB-KW"/>
</dbReference>
<name>A0A4P2QKC0_SORCE</name>
<accession>A0A4P2QKC0</accession>
<dbReference type="EMBL" id="CP012672">
    <property type="protein sequence ID" value="AUX30131.1"/>
    <property type="molecule type" value="Genomic_DNA"/>
</dbReference>
<keyword evidence="1 2" id="KW-0378">Hydrolase</keyword>
<sequence length="148" mass="15577">MSDAPGRALEPPRVAVGAVVIERPPGASDAPRVLLIRRARPPLEGSWSLPGGRVEPGERLADALAREIREETGLEIRVGPLVEVVEIVATPYHYVILDYLCASTGGVLSPGDDASEAAFVPIPELPAYGLTDVALRVIHRALAMATAG</sequence>
<evidence type="ECO:0000313" key="4">
    <source>
        <dbReference type="EMBL" id="AUX30131.1"/>
    </source>
</evidence>
<dbReference type="PROSITE" id="PS00893">
    <property type="entry name" value="NUDIX_BOX"/>
    <property type="match status" value="1"/>
</dbReference>
<dbReference type="InterPro" id="IPR020476">
    <property type="entry name" value="Nudix_hydrolase"/>
</dbReference>
<dbReference type="InterPro" id="IPR015797">
    <property type="entry name" value="NUDIX_hydrolase-like_dom_sf"/>
</dbReference>
<dbReference type="InterPro" id="IPR020084">
    <property type="entry name" value="NUDIX_hydrolase_CS"/>
</dbReference>
<dbReference type="PRINTS" id="PR00502">
    <property type="entry name" value="NUDIXFAMILY"/>
</dbReference>
<dbReference type="PROSITE" id="PS51462">
    <property type="entry name" value="NUDIX"/>
    <property type="match status" value="1"/>
</dbReference>
<dbReference type="PANTHER" id="PTHR43736">
    <property type="entry name" value="ADP-RIBOSE PYROPHOSPHATASE"/>
    <property type="match status" value="1"/>
</dbReference>
<proteinExistence type="inferred from homology"/>
<dbReference type="CDD" id="cd04673">
    <property type="entry name" value="NUDIX_ADPRase"/>
    <property type="match status" value="1"/>
</dbReference>
<dbReference type="SUPFAM" id="SSF55811">
    <property type="entry name" value="Nudix"/>
    <property type="match status" value="1"/>
</dbReference>
<evidence type="ECO:0000259" key="3">
    <source>
        <dbReference type="PROSITE" id="PS51462"/>
    </source>
</evidence>
<dbReference type="PANTHER" id="PTHR43736:SF1">
    <property type="entry name" value="DIHYDRONEOPTERIN TRIPHOSPHATE DIPHOSPHATASE"/>
    <property type="match status" value="1"/>
</dbReference>